<dbReference type="EMBL" id="FOCM01000001">
    <property type="protein sequence ID" value="SEM70539.1"/>
    <property type="molecule type" value="Genomic_DNA"/>
</dbReference>
<gene>
    <name evidence="3" type="ORF">SAMN04488011_101179</name>
</gene>
<dbReference type="InterPro" id="IPR050557">
    <property type="entry name" value="RTX_toxin/Mannuronan_C5-epim"/>
</dbReference>
<sequence length="430" mass="43883">MAHLGTSYTSFETFLSGAQAFYVADLSALNSSGVASRAVLAVRTDADGSRYINVSIDAEGLTPDVAHVQHVHGLFDDDGNPADSNAPTIANDTDRDGMVEVLEGVSAYGDVILSLPGSDGFPVADSEGRMAFIQNYDLDVDANFVSPVTMTQYDADDLMPLEMREIVLHGVEIPDGIGAGTDGEVDGDNGYIPILPAAAGDIEVATLDDALAVLAEQRADASLNTILDETADLFDGGVGDDTIRGNDGDDTLLGGGDRDFIDGGTGNDMLSGGSETDTVYGGAGDDMISGGTAGDFLVGQAGNDVLAGNAGSDVLFGGDGDDFINGGFGNDRINTGAGSDKVYHSGDAGHGTDWIQDFDGDADTLVFGGAADADDFVVSNGVTGSAGSADIAETFITHQSTGQVLWALVDGADLDSLSIQTDSGVFDLLG</sequence>
<dbReference type="Pfam" id="PF00353">
    <property type="entry name" value="HemolysinCabind"/>
    <property type="match status" value="3"/>
</dbReference>
<name>A0A1H8AL94_9RHOB</name>
<dbReference type="Proteomes" id="UP000199372">
    <property type="component" value="Unassembled WGS sequence"/>
</dbReference>
<organism evidence="3 4">
    <name type="scientific">Palleronia pelagia</name>
    <dbReference type="NCBI Taxonomy" id="387096"/>
    <lineage>
        <taxon>Bacteria</taxon>
        <taxon>Pseudomonadati</taxon>
        <taxon>Pseudomonadota</taxon>
        <taxon>Alphaproteobacteria</taxon>
        <taxon>Rhodobacterales</taxon>
        <taxon>Roseobacteraceae</taxon>
        <taxon>Palleronia</taxon>
    </lineage>
</organism>
<dbReference type="GO" id="GO:0005576">
    <property type="term" value="C:extracellular region"/>
    <property type="evidence" value="ECO:0007669"/>
    <property type="project" value="UniProtKB-SubCell"/>
</dbReference>
<evidence type="ECO:0000313" key="4">
    <source>
        <dbReference type="Proteomes" id="UP000199372"/>
    </source>
</evidence>
<dbReference type="InterPro" id="IPR018511">
    <property type="entry name" value="Hemolysin-typ_Ca-bd_CS"/>
</dbReference>
<comment type="subcellular location">
    <subcellularLocation>
        <location evidence="1">Secreted</location>
    </subcellularLocation>
</comment>
<dbReference type="PANTHER" id="PTHR38340:SF1">
    <property type="entry name" value="S-LAYER PROTEIN"/>
    <property type="match status" value="1"/>
</dbReference>
<dbReference type="PROSITE" id="PS00330">
    <property type="entry name" value="HEMOLYSIN_CALCIUM"/>
    <property type="match status" value="4"/>
</dbReference>
<evidence type="ECO:0000256" key="1">
    <source>
        <dbReference type="ARBA" id="ARBA00004613"/>
    </source>
</evidence>
<dbReference type="SUPFAM" id="SSF51120">
    <property type="entry name" value="beta-Roll"/>
    <property type="match status" value="2"/>
</dbReference>
<proteinExistence type="predicted"/>
<keyword evidence="4" id="KW-1185">Reference proteome</keyword>
<reference evidence="4" key="1">
    <citation type="submission" date="2016-10" db="EMBL/GenBank/DDBJ databases">
        <authorList>
            <person name="Varghese N."/>
            <person name="Submissions S."/>
        </authorList>
    </citation>
    <scope>NUCLEOTIDE SEQUENCE [LARGE SCALE GENOMIC DNA]</scope>
    <source>
        <strain evidence="4">DSM 26893</strain>
    </source>
</reference>
<dbReference type="GO" id="GO:0005509">
    <property type="term" value="F:calcium ion binding"/>
    <property type="evidence" value="ECO:0007669"/>
    <property type="project" value="InterPro"/>
</dbReference>
<dbReference type="PANTHER" id="PTHR38340">
    <property type="entry name" value="S-LAYER PROTEIN"/>
    <property type="match status" value="1"/>
</dbReference>
<dbReference type="InterPro" id="IPR001343">
    <property type="entry name" value="Hemolysn_Ca-bd"/>
</dbReference>
<protein>
    <submittedName>
        <fullName evidence="3">Hemolysin-type calcium-binding repeat-containing protein</fullName>
    </submittedName>
</protein>
<dbReference type="RefSeq" id="WP_091843212.1">
    <property type="nucleotide sequence ID" value="NZ_FOCM01000001.1"/>
</dbReference>
<dbReference type="AlphaFoldDB" id="A0A1H8AL94"/>
<keyword evidence="2" id="KW-0964">Secreted</keyword>
<dbReference type="PRINTS" id="PR00313">
    <property type="entry name" value="CABNDNGRPT"/>
</dbReference>
<dbReference type="InterPro" id="IPR011049">
    <property type="entry name" value="Serralysin-like_metalloprot_C"/>
</dbReference>
<evidence type="ECO:0000313" key="3">
    <source>
        <dbReference type="EMBL" id="SEM70539.1"/>
    </source>
</evidence>
<evidence type="ECO:0000256" key="2">
    <source>
        <dbReference type="ARBA" id="ARBA00022525"/>
    </source>
</evidence>
<dbReference type="Gene3D" id="2.150.10.10">
    <property type="entry name" value="Serralysin-like metalloprotease, C-terminal"/>
    <property type="match status" value="2"/>
</dbReference>
<dbReference type="OrthoDB" id="7433198at2"/>
<accession>A0A1H8AL94</accession>